<comment type="caution">
    <text evidence="2">The sequence shown here is derived from an EMBL/GenBank/DDBJ whole genome shotgun (WGS) entry which is preliminary data.</text>
</comment>
<proteinExistence type="predicted"/>
<dbReference type="RefSeq" id="WP_136777156.1">
    <property type="nucleotide sequence ID" value="NZ_SUPK01000003.1"/>
</dbReference>
<accession>A0A4U0FDA3</accession>
<keyword evidence="3" id="KW-1185">Reference proteome</keyword>
<dbReference type="AlphaFoldDB" id="A0A4U0FDA3"/>
<reference evidence="2 3" key="1">
    <citation type="submission" date="2019-04" db="EMBL/GenBank/DDBJ databases">
        <title>Cohnella sp. nov., isolated from soil.</title>
        <authorList>
            <person name="Kim W."/>
        </authorList>
    </citation>
    <scope>NUCLEOTIDE SEQUENCE [LARGE SCALE GENOMIC DNA]</scope>
    <source>
        <strain evidence="2 3">CAU 1483</strain>
    </source>
</reference>
<protein>
    <submittedName>
        <fullName evidence="2">Uncharacterized protein</fullName>
    </submittedName>
</protein>
<sequence>MMEWASVIPLLSIMLLMFLVVWTGTAWFIALHPKFVWSIIRRTDAGDAAPAFDQRALRRGALFYGAVGLVLILLSDLYT</sequence>
<feature type="transmembrane region" description="Helical" evidence="1">
    <location>
        <begin position="6"/>
        <end position="31"/>
    </location>
</feature>
<name>A0A4U0FDA3_9BACL</name>
<organism evidence="2 3">
    <name type="scientific">Cohnella pontilimi</name>
    <dbReference type="NCBI Taxonomy" id="2564100"/>
    <lineage>
        <taxon>Bacteria</taxon>
        <taxon>Bacillati</taxon>
        <taxon>Bacillota</taxon>
        <taxon>Bacilli</taxon>
        <taxon>Bacillales</taxon>
        <taxon>Paenibacillaceae</taxon>
        <taxon>Cohnella</taxon>
    </lineage>
</organism>
<dbReference type="OrthoDB" id="2665843at2"/>
<feature type="transmembrane region" description="Helical" evidence="1">
    <location>
        <begin position="61"/>
        <end position="78"/>
    </location>
</feature>
<gene>
    <name evidence="2" type="ORF">E5161_07805</name>
</gene>
<keyword evidence="1" id="KW-0812">Transmembrane</keyword>
<keyword evidence="1" id="KW-0472">Membrane</keyword>
<evidence type="ECO:0000313" key="3">
    <source>
        <dbReference type="Proteomes" id="UP000309673"/>
    </source>
</evidence>
<dbReference type="EMBL" id="SUPK01000003">
    <property type="protein sequence ID" value="TJY42737.1"/>
    <property type="molecule type" value="Genomic_DNA"/>
</dbReference>
<evidence type="ECO:0000313" key="2">
    <source>
        <dbReference type="EMBL" id="TJY42737.1"/>
    </source>
</evidence>
<keyword evidence="1" id="KW-1133">Transmembrane helix</keyword>
<evidence type="ECO:0000256" key="1">
    <source>
        <dbReference type="SAM" id="Phobius"/>
    </source>
</evidence>
<dbReference type="Proteomes" id="UP000309673">
    <property type="component" value="Unassembled WGS sequence"/>
</dbReference>